<dbReference type="AlphaFoldDB" id="A0A8H4PXQ9"/>
<evidence type="ECO:0000313" key="4">
    <source>
        <dbReference type="Proteomes" id="UP000557566"/>
    </source>
</evidence>
<feature type="compositionally biased region" description="Basic and acidic residues" evidence="1">
    <location>
        <begin position="310"/>
        <end position="331"/>
    </location>
</feature>
<feature type="compositionally biased region" description="Polar residues" evidence="1">
    <location>
        <begin position="373"/>
        <end position="384"/>
    </location>
</feature>
<feature type="compositionally biased region" description="Polar residues" evidence="1">
    <location>
        <begin position="393"/>
        <end position="403"/>
    </location>
</feature>
<dbReference type="Pfam" id="PF22980">
    <property type="entry name" value="Myb_DNA-bind_8"/>
    <property type="match status" value="2"/>
</dbReference>
<reference evidence="3 4" key="1">
    <citation type="journal article" date="2020" name="Genome Biol. Evol.">
        <title>A new high-quality draft genome assembly of the Chinese cordyceps Ophiocordyceps sinensis.</title>
        <authorList>
            <person name="Shu R."/>
            <person name="Zhang J."/>
            <person name="Meng Q."/>
            <person name="Zhang H."/>
            <person name="Zhou G."/>
            <person name="Li M."/>
            <person name="Wu P."/>
            <person name="Zhao Y."/>
            <person name="Chen C."/>
            <person name="Qin Q."/>
        </authorList>
    </citation>
    <scope>NUCLEOTIDE SEQUENCE [LARGE SCALE GENOMIC DNA]</scope>
    <source>
        <strain evidence="3 4">IOZ07</strain>
    </source>
</reference>
<dbReference type="EMBL" id="JAAVMX010000002">
    <property type="protein sequence ID" value="KAF4512325.1"/>
    <property type="molecule type" value="Genomic_DNA"/>
</dbReference>
<feature type="domain" description="Myb-like DNA-binding" evidence="2">
    <location>
        <begin position="12"/>
        <end position="55"/>
    </location>
</feature>
<dbReference type="Proteomes" id="UP000557566">
    <property type="component" value="Unassembled WGS sequence"/>
</dbReference>
<feature type="compositionally biased region" description="Polar residues" evidence="1">
    <location>
        <begin position="93"/>
        <end position="104"/>
    </location>
</feature>
<gene>
    <name evidence="3" type="ORF">G6O67_001482</name>
</gene>
<dbReference type="OrthoDB" id="5403747at2759"/>
<feature type="region of interest" description="Disordered" evidence="1">
    <location>
        <begin position="484"/>
        <end position="537"/>
    </location>
</feature>
<feature type="domain" description="Myb-like DNA-binding" evidence="2">
    <location>
        <begin position="208"/>
        <end position="254"/>
    </location>
</feature>
<organism evidence="3 4">
    <name type="scientific">Ophiocordyceps sinensis</name>
    <dbReference type="NCBI Taxonomy" id="72228"/>
    <lineage>
        <taxon>Eukaryota</taxon>
        <taxon>Fungi</taxon>
        <taxon>Dikarya</taxon>
        <taxon>Ascomycota</taxon>
        <taxon>Pezizomycotina</taxon>
        <taxon>Sordariomycetes</taxon>
        <taxon>Hypocreomycetidae</taxon>
        <taxon>Hypocreales</taxon>
        <taxon>Ophiocordycipitaceae</taxon>
        <taxon>Ophiocordyceps</taxon>
    </lineage>
</organism>
<protein>
    <recommendedName>
        <fullName evidence="2">Myb-like DNA-binding domain-containing protein</fullName>
    </recommendedName>
</protein>
<feature type="region of interest" description="Disordered" evidence="1">
    <location>
        <begin position="257"/>
        <end position="437"/>
    </location>
</feature>
<evidence type="ECO:0000259" key="2">
    <source>
        <dbReference type="Pfam" id="PF22980"/>
    </source>
</evidence>
<sequence>MVPNSDNTVACFLFAILKQKDLKDIDWNRVAQDPVLKQPISNGHAARMRFARFRAAVTRQEPQTRACSDDKARVNKPKKAQKPRKSVAVKSESAPSLSSYPQYSPVSAASPYPCDAPDDFHARLLTPCSDDMSHVMSMRPATVERGFHPCGLAPETSVSDVGRESVTVTRNVSIIFSCKNNPVSSAKAETMAEPNEVTTPKKEPSATEAMFFFAIVKHTRNKADIDWSAVAAEQGFKSAEVARVRFGQVKRKLGITSNAETPTSATGASGKKRDNSNAATPTKVAKNATPTKVAKNTGRVGGKGRGRGKSKPEPIVKEDPVEDEASLKDETQLDDDDNGVKEEAFEPPSQFEEELMALQREESGLPAAHTLPSLCSTPSAQIASSLLKPNPTGPKSQSRQSCPTRKDQKKASMARKKATDGNEADGPAGPTAPTALNGTEMRFIKAVFDNMTQKPDADWTSVAADLGLKDAKCAKERFRQMSVRHGWGEQNAASASPRKRGASDAPLDDAKVVKKRVPRKKAGKRVADEGTDDECEI</sequence>
<accession>A0A8H4PXQ9</accession>
<name>A0A8H4PXQ9_9HYPO</name>
<evidence type="ECO:0000313" key="3">
    <source>
        <dbReference type="EMBL" id="KAF4512325.1"/>
    </source>
</evidence>
<comment type="caution">
    <text evidence="3">The sequence shown here is derived from an EMBL/GenBank/DDBJ whole genome shotgun (WGS) entry which is preliminary data.</text>
</comment>
<feature type="region of interest" description="Disordered" evidence="1">
    <location>
        <begin position="59"/>
        <end position="104"/>
    </location>
</feature>
<dbReference type="InterPro" id="IPR054505">
    <property type="entry name" value="Myb_DNA-bind_8"/>
</dbReference>
<feature type="compositionally biased region" description="Polar residues" evidence="1">
    <location>
        <begin position="257"/>
        <end position="267"/>
    </location>
</feature>
<feature type="compositionally biased region" description="Basic residues" evidence="1">
    <location>
        <begin position="74"/>
        <end position="87"/>
    </location>
</feature>
<feature type="compositionally biased region" description="Basic residues" evidence="1">
    <location>
        <begin position="513"/>
        <end position="524"/>
    </location>
</feature>
<feature type="compositionally biased region" description="Low complexity" evidence="1">
    <location>
        <begin position="426"/>
        <end position="437"/>
    </location>
</feature>
<keyword evidence="4" id="KW-1185">Reference proteome</keyword>
<evidence type="ECO:0000256" key="1">
    <source>
        <dbReference type="SAM" id="MobiDB-lite"/>
    </source>
</evidence>
<proteinExistence type="predicted"/>